<feature type="domain" description="Kazrin N-terminal" evidence="2">
    <location>
        <begin position="1"/>
        <end position="28"/>
    </location>
</feature>
<dbReference type="AlphaFoldDB" id="A0A485PAI0"/>
<organism evidence="3 4">
    <name type="scientific">Lynx pardinus</name>
    <name type="common">Iberian lynx</name>
    <name type="synonym">Felis pardina</name>
    <dbReference type="NCBI Taxonomy" id="191816"/>
    <lineage>
        <taxon>Eukaryota</taxon>
        <taxon>Metazoa</taxon>
        <taxon>Chordata</taxon>
        <taxon>Craniata</taxon>
        <taxon>Vertebrata</taxon>
        <taxon>Euteleostomi</taxon>
        <taxon>Mammalia</taxon>
        <taxon>Eutheria</taxon>
        <taxon>Laurasiatheria</taxon>
        <taxon>Carnivora</taxon>
        <taxon>Feliformia</taxon>
        <taxon>Felidae</taxon>
        <taxon>Felinae</taxon>
        <taxon>Lynx</taxon>
    </lineage>
</organism>
<gene>
    <name evidence="3" type="ORF">LYPA_23C016912</name>
</gene>
<protein>
    <recommendedName>
        <fullName evidence="2">Kazrin N-terminal domain-containing protein</fullName>
    </recommendedName>
</protein>
<evidence type="ECO:0000256" key="1">
    <source>
        <dbReference type="SAM" id="MobiDB-lite"/>
    </source>
</evidence>
<reference evidence="3 4" key="1">
    <citation type="submission" date="2019-01" db="EMBL/GenBank/DDBJ databases">
        <authorList>
            <person name="Alioto T."/>
            <person name="Alioto T."/>
        </authorList>
    </citation>
    <scope>NUCLEOTIDE SEQUENCE [LARGE SCALE GENOMIC DNA]</scope>
</reference>
<feature type="region of interest" description="Disordered" evidence="1">
    <location>
        <begin position="30"/>
        <end position="66"/>
    </location>
</feature>
<keyword evidence="4" id="KW-1185">Reference proteome</keyword>
<name>A0A485PAI0_LYNPA</name>
<evidence type="ECO:0000313" key="4">
    <source>
        <dbReference type="Proteomes" id="UP000386466"/>
    </source>
</evidence>
<sequence>MKADRKRLRGEKTDLVSQMQQLNTTLESCKGAAVRPSATSSSTARATQGTPPSRGPGFPCEPWVLC</sequence>
<dbReference type="Proteomes" id="UP000386466">
    <property type="component" value="Unassembled WGS sequence"/>
</dbReference>
<dbReference type="EMBL" id="CAAGRJ010030230">
    <property type="protein sequence ID" value="VFV41368.1"/>
    <property type="molecule type" value="Genomic_DNA"/>
</dbReference>
<evidence type="ECO:0000259" key="2">
    <source>
        <dbReference type="Pfam" id="PF25986"/>
    </source>
</evidence>
<accession>A0A485PAI0</accession>
<dbReference type="Pfam" id="PF25986">
    <property type="entry name" value="Kazrin"/>
    <property type="match status" value="1"/>
</dbReference>
<dbReference type="InterPro" id="IPR059089">
    <property type="entry name" value="Kazrin_N"/>
</dbReference>
<proteinExistence type="predicted"/>
<feature type="compositionally biased region" description="Low complexity" evidence="1">
    <location>
        <begin position="32"/>
        <end position="47"/>
    </location>
</feature>
<evidence type="ECO:0000313" key="3">
    <source>
        <dbReference type="EMBL" id="VFV41368.1"/>
    </source>
</evidence>